<dbReference type="EMBL" id="JADOUF010000001">
    <property type="protein sequence ID" value="MBG6138736.1"/>
    <property type="molecule type" value="Genomic_DNA"/>
</dbReference>
<dbReference type="Pfam" id="PF03704">
    <property type="entry name" value="BTAD"/>
    <property type="match status" value="1"/>
</dbReference>
<evidence type="ECO:0000256" key="3">
    <source>
        <dbReference type="PROSITE-ProRule" id="PRU01091"/>
    </source>
</evidence>
<dbReference type="Proteomes" id="UP000622552">
    <property type="component" value="Unassembled WGS sequence"/>
</dbReference>
<dbReference type="PROSITE" id="PS51755">
    <property type="entry name" value="OMPR_PHOB"/>
    <property type="match status" value="1"/>
</dbReference>
<sequence>MIFTILGPVEARHADGTPVAVGGPRVRGLLALLLLDAGRLVPTERLVDGLYGEHPPTGAANALQSQVSRLRRGLGDSDLVEFHPAGYRLAVDPQDVDAHRFERLARDGQRALAAGDHAGAADLLREALDLWRGPALADVTDAPFAEGQAARLAELRAAAVEDRAEADLALGGHREVVARLRELVAEYPLRERARGQLMRALSGSGRQAEALAEYEDTRRLLAEELGADPSAELTAVHVSVLRGEIAAPSRQRLGLPAQLTSFVGRAEELDRIAALLAGTRLVTLTGPGGAGKTRLAIEASGLGRGEACFVDLAPLGDGAEVPQAVLAALGLREGGLLPSAGGPADPTERLVAALTDRPLLLILDNCEHVIDHAARLAHRLLGACPGLRVLATSREALGITGESLCPVRQLPLPPPGTPAGQAVGYPAVRLFVDRATAVRPDFALDDTVDGVLRICAALDGSPLAIELAAARLRSLTVAEVDARLDDRFRLLSRGSRTAAARHQTLRAVVEWSWDLLSDAEKTLARRLTVFNGGLTLEAAAAVCGLPAEDVDELLADLADKSLIEDAGGRYRMLDTIRVFCAERLAESGEEERFRRAHAGYFLDLARRADTFLRGHGQLTWLARLAAEHPNTQAAVRWAARADPALALHLVAALSWDWWLRGLRGEGAPLAGEILDAVGTSPPADLHEEYVLCVLNTMAVGTGQPVLVERLERAQELMAGIDHTLKYPFTTVLWALAAGPHRTDEGAYLRQLGSDPWSLALYRLGMGYQHQFGGNLAESEPEFEAGLAAFRELGDRWGMANTLDPLALLAEARGDHDRSIALMGEALELVEQLGALEDLADLLGRRGDSLVRRGDLDAAGVDYERSEELIRRAGAPEKLAGAHGRLGDLARYRGDLPAARRLFETALRECTTATFGGEMARAVILTGLGRVQVAEGAADEARTTLGQALRIGMDHPNMLTVALVVEALAGVALLDGDPERAALLLGTVVPLRGASLAGDRDVAGTVAATTELLGEDGFAAAHARGAGMTRDEVLALLRR</sequence>
<evidence type="ECO:0000256" key="2">
    <source>
        <dbReference type="ARBA" id="ARBA00023125"/>
    </source>
</evidence>
<dbReference type="InterPro" id="IPR005158">
    <property type="entry name" value="BTAD"/>
</dbReference>
<keyword evidence="2 3" id="KW-0238">DNA-binding</keyword>
<feature type="domain" description="OmpR/PhoB-type" evidence="4">
    <location>
        <begin position="1"/>
        <end position="91"/>
    </location>
</feature>
<dbReference type="Pfam" id="PF13424">
    <property type="entry name" value="TPR_12"/>
    <property type="match status" value="1"/>
</dbReference>
<dbReference type="PANTHER" id="PTHR47691:SF3">
    <property type="entry name" value="HTH-TYPE TRANSCRIPTIONAL REGULATOR RV0890C-RELATED"/>
    <property type="match status" value="1"/>
</dbReference>
<dbReference type="InterPro" id="IPR027417">
    <property type="entry name" value="P-loop_NTPase"/>
</dbReference>
<dbReference type="InterPro" id="IPR058852">
    <property type="entry name" value="HTH_77"/>
</dbReference>
<reference evidence="5" key="1">
    <citation type="submission" date="2020-11" db="EMBL/GenBank/DDBJ databases">
        <title>Sequencing the genomes of 1000 actinobacteria strains.</title>
        <authorList>
            <person name="Klenk H.-P."/>
        </authorList>
    </citation>
    <scope>NUCLEOTIDE SEQUENCE</scope>
    <source>
        <strain evidence="5">DSM 45356</strain>
    </source>
</reference>
<dbReference type="InterPro" id="IPR036388">
    <property type="entry name" value="WH-like_DNA-bd_sf"/>
</dbReference>
<dbReference type="SMART" id="SM00862">
    <property type="entry name" value="Trans_reg_C"/>
    <property type="match status" value="1"/>
</dbReference>
<comment type="caution">
    <text evidence="5">The sequence shown here is derived from an EMBL/GenBank/DDBJ whole genome shotgun (WGS) entry which is preliminary data.</text>
</comment>
<comment type="similarity">
    <text evidence="1">Belongs to the AfsR/DnrI/RedD regulatory family.</text>
</comment>
<dbReference type="Gene3D" id="1.10.10.10">
    <property type="entry name" value="Winged helix-like DNA-binding domain superfamily/Winged helix DNA-binding domain"/>
    <property type="match status" value="1"/>
</dbReference>
<dbReference type="SMART" id="SM01043">
    <property type="entry name" value="BTAD"/>
    <property type="match status" value="1"/>
</dbReference>
<dbReference type="InterPro" id="IPR011990">
    <property type="entry name" value="TPR-like_helical_dom_sf"/>
</dbReference>
<evidence type="ECO:0000256" key="1">
    <source>
        <dbReference type="ARBA" id="ARBA00005820"/>
    </source>
</evidence>
<dbReference type="SUPFAM" id="SSF46894">
    <property type="entry name" value="C-terminal effector domain of the bipartite response regulators"/>
    <property type="match status" value="1"/>
</dbReference>
<proteinExistence type="inferred from homology"/>
<dbReference type="Pfam" id="PF25872">
    <property type="entry name" value="HTH_77"/>
    <property type="match status" value="1"/>
</dbReference>
<dbReference type="Pfam" id="PF00486">
    <property type="entry name" value="Trans_reg_C"/>
    <property type="match status" value="1"/>
</dbReference>
<dbReference type="RefSeq" id="WP_197005461.1">
    <property type="nucleotide sequence ID" value="NZ_BONS01000009.1"/>
</dbReference>
<dbReference type="SUPFAM" id="SSF48452">
    <property type="entry name" value="TPR-like"/>
    <property type="match status" value="2"/>
</dbReference>
<keyword evidence="6" id="KW-1185">Reference proteome</keyword>
<accession>A0A8J7GW82</accession>
<organism evidence="5 6">
    <name type="scientific">Longispora fulva</name>
    <dbReference type="NCBI Taxonomy" id="619741"/>
    <lineage>
        <taxon>Bacteria</taxon>
        <taxon>Bacillati</taxon>
        <taxon>Actinomycetota</taxon>
        <taxon>Actinomycetes</taxon>
        <taxon>Micromonosporales</taxon>
        <taxon>Micromonosporaceae</taxon>
        <taxon>Longispora</taxon>
    </lineage>
</organism>
<dbReference type="PRINTS" id="PR00364">
    <property type="entry name" value="DISEASERSIST"/>
</dbReference>
<protein>
    <submittedName>
        <fullName evidence="5">Putative ATPase/DNA-binding SARP family transcriptional activator</fullName>
    </submittedName>
</protein>
<dbReference type="GO" id="GO:0006355">
    <property type="term" value="P:regulation of DNA-templated transcription"/>
    <property type="evidence" value="ECO:0007669"/>
    <property type="project" value="InterPro"/>
</dbReference>
<dbReference type="GO" id="GO:0000160">
    <property type="term" value="P:phosphorelay signal transduction system"/>
    <property type="evidence" value="ECO:0007669"/>
    <property type="project" value="InterPro"/>
</dbReference>
<name>A0A8J7GW82_9ACTN</name>
<gene>
    <name evidence="5" type="ORF">IW245_004930</name>
</gene>
<evidence type="ECO:0000313" key="5">
    <source>
        <dbReference type="EMBL" id="MBG6138736.1"/>
    </source>
</evidence>
<dbReference type="GO" id="GO:0003677">
    <property type="term" value="F:DNA binding"/>
    <property type="evidence" value="ECO:0007669"/>
    <property type="project" value="UniProtKB-UniRule"/>
</dbReference>
<dbReference type="InterPro" id="IPR001867">
    <property type="entry name" value="OmpR/PhoB-type_DNA-bd"/>
</dbReference>
<dbReference type="SUPFAM" id="SSF52540">
    <property type="entry name" value="P-loop containing nucleoside triphosphate hydrolases"/>
    <property type="match status" value="1"/>
</dbReference>
<feature type="DNA-binding region" description="OmpR/PhoB-type" evidence="3">
    <location>
        <begin position="1"/>
        <end position="91"/>
    </location>
</feature>
<evidence type="ECO:0000313" key="6">
    <source>
        <dbReference type="Proteomes" id="UP000622552"/>
    </source>
</evidence>
<dbReference type="PANTHER" id="PTHR47691">
    <property type="entry name" value="REGULATOR-RELATED"/>
    <property type="match status" value="1"/>
</dbReference>
<dbReference type="Gene3D" id="1.25.40.10">
    <property type="entry name" value="Tetratricopeptide repeat domain"/>
    <property type="match status" value="2"/>
</dbReference>
<evidence type="ECO:0000259" key="4">
    <source>
        <dbReference type="PROSITE" id="PS51755"/>
    </source>
</evidence>
<dbReference type="InterPro" id="IPR016032">
    <property type="entry name" value="Sig_transdc_resp-reg_C-effctor"/>
</dbReference>
<dbReference type="CDD" id="cd15831">
    <property type="entry name" value="BTAD"/>
    <property type="match status" value="1"/>
</dbReference>
<dbReference type="AlphaFoldDB" id="A0A8J7GW82"/>